<evidence type="ECO:0000313" key="3">
    <source>
        <dbReference type="Proteomes" id="UP000007800"/>
    </source>
</evidence>
<dbReference type="AlphaFoldDB" id="C5LMD0"/>
<dbReference type="GeneID" id="9054953"/>
<dbReference type="EMBL" id="GG683442">
    <property type="protein sequence ID" value="EER02142.1"/>
    <property type="molecule type" value="Genomic_DNA"/>
</dbReference>
<sequence>MEASTSESTSSRSKPTYRVAVSLKIPDCSSDDDNEVTKDYDSHRPKSCPHATEGLRSLSSTIDDDDALMIKEKELSLMRNQSNVELLTTPQRDQFDAFVSKCTGPWRDDLVHYPATEEDIDRHPDVYNFEHAGRWQVMSVDYGEHPIMHGKASSI</sequence>
<evidence type="ECO:0000256" key="1">
    <source>
        <dbReference type="SAM" id="MobiDB-lite"/>
    </source>
</evidence>
<dbReference type="InParanoid" id="C5LMD0"/>
<dbReference type="Proteomes" id="UP000007800">
    <property type="component" value="Unassembled WGS sequence"/>
</dbReference>
<proteinExistence type="predicted"/>
<name>C5LMD0_PERM5</name>
<reference evidence="2 3" key="1">
    <citation type="submission" date="2008-07" db="EMBL/GenBank/DDBJ databases">
        <authorList>
            <person name="El-Sayed N."/>
            <person name="Caler E."/>
            <person name="Inman J."/>
            <person name="Amedeo P."/>
            <person name="Hass B."/>
            <person name="Wortman J."/>
        </authorList>
    </citation>
    <scope>NUCLEOTIDE SEQUENCE [LARGE SCALE GENOMIC DNA]</scope>
    <source>
        <strain evidence="3">ATCC 50983 / TXsc</strain>
    </source>
</reference>
<protein>
    <submittedName>
        <fullName evidence="2">Uncharacterized protein</fullName>
    </submittedName>
</protein>
<organism evidence="3">
    <name type="scientific">Perkinsus marinus (strain ATCC 50983 / TXsc)</name>
    <dbReference type="NCBI Taxonomy" id="423536"/>
    <lineage>
        <taxon>Eukaryota</taxon>
        <taxon>Sar</taxon>
        <taxon>Alveolata</taxon>
        <taxon>Perkinsozoa</taxon>
        <taxon>Perkinsea</taxon>
        <taxon>Perkinsida</taxon>
        <taxon>Perkinsidae</taxon>
        <taxon>Perkinsus</taxon>
    </lineage>
</organism>
<accession>C5LMD0</accession>
<keyword evidence="3" id="KW-1185">Reference proteome</keyword>
<dbReference type="RefSeq" id="XP_002769424.1">
    <property type="nucleotide sequence ID" value="XM_002769378.1"/>
</dbReference>
<feature type="region of interest" description="Disordered" evidence="1">
    <location>
        <begin position="28"/>
        <end position="59"/>
    </location>
</feature>
<gene>
    <name evidence="2" type="ORF">Pmar_PMAR028521</name>
</gene>
<evidence type="ECO:0000313" key="2">
    <source>
        <dbReference type="EMBL" id="EER02142.1"/>
    </source>
</evidence>
<feature type="compositionally biased region" description="Basic and acidic residues" evidence="1">
    <location>
        <begin position="35"/>
        <end position="44"/>
    </location>
</feature>